<evidence type="ECO:0000256" key="3">
    <source>
        <dbReference type="SAM" id="MobiDB-lite"/>
    </source>
</evidence>
<evidence type="ECO:0000313" key="7">
    <source>
        <dbReference type="Proteomes" id="UP001610631"/>
    </source>
</evidence>
<dbReference type="PANTHER" id="PTHR43080:SF29">
    <property type="entry name" value="OS02G0818000 PROTEIN"/>
    <property type="match status" value="1"/>
</dbReference>
<dbReference type="InterPro" id="IPR046342">
    <property type="entry name" value="CBS_dom_sf"/>
</dbReference>
<dbReference type="Pfam" id="PF04972">
    <property type="entry name" value="BON"/>
    <property type="match status" value="1"/>
</dbReference>
<dbReference type="RefSeq" id="WP_395508072.1">
    <property type="nucleotide sequence ID" value="NZ_JBBDHD010000005.1"/>
</dbReference>
<keyword evidence="7" id="KW-1185">Reference proteome</keyword>
<evidence type="ECO:0000313" key="6">
    <source>
        <dbReference type="EMBL" id="MFH7594130.1"/>
    </source>
</evidence>
<feature type="compositionally biased region" description="Low complexity" evidence="3">
    <location>
        <begin position="219"/>
        <end position="230"/>
    </location>
</feature>
<dbReference type="PANTHER" id="PTHR43080">
    <property type="entry name" value="CBS DOMAIN-CONTAINING PROTEIN CBSX3, MITOCHONDRIAL"/>
    <property type="match status" value="1"/>
</dbReference>
<dbReference type="Gene3D" id="3.30.1340.30">
    <property type="match status" value="1"/>
</dbReference>
<dbReference type="CDD" id="cd04586">
    <property type="entry name" value="CBS_pair_BON_assoc"/>
    <property type="match status" value="1"/>
</dbReference>
<keyword evidence="1 2" id="KW-0129">CBS domain</keyword>
<evidence type="ECO:0000259" key="4">
    <source>
        <dbReference type="PROSITE" id="PS50914"/>
    </source>
</evidence>
<comment type="caution">
    <text evidence="6">The sequence shown here is derived from an EMBL/GenBank/DDBJ whole genome shotgun (WGS) entry which is preliminary data.</text>
</comment>
<organism evidence="6 7">
    <name type="scientific">Streptomyces racemochromogenes</name>
    <dbReference type="NCBI Taxonomy" id="67353"/>
    <lineage>
        <taxon>Bacteria</taxon>
        <taxon>Bacillati</taxon>
        <taxon>Actinomycetota</taxon>
        <taxon>Actinomycetes</taxon>
        <taxon>Kitasatosporales</taxon>
        <taxon>Streptomycetaceae</taxon>
        <taxon>Streptomyces</taxon>
    </lineage>
</organism>
<protein>
    <submittedName>
        <fullName evidence="6">CBS domain-containing protein</fullName>
    </submittedName>
</protein>
<evidence type="ECO:0000256" key="2">
    <source>
        <dbReference type="PROSITE-ProRule" id="PRU00703"/>
    </source>
</evidence>
<proteinExistence type="predicted"/>
<dbReference type="PROSITE" id="PS50914">
    <property type="entry name" value="BON"/>
    <property type="match status" value="1"/>
</dbReference>
<dbReference type="Pfam" id="PF00571">
    <property type="entry name" value="CBS"/>
    <property type="match status" value="2"/>
</dbReference>
<dbReference type="InterPro" id="IPR051257">
    <property type="entry name" value="Diverse_CBS-Domain"/>
</dbReference>
<dbReference type="InterPro" id="IPR017080">
    <property type="entry name" value="UCP036990_CBS_BON"/>
</dbReference>
<dbReference type="EMBL" id="JBBDHD010000005">
    <property type="protein sequence ID" value="MFH7594130.1"/>
    <property type="molecule type" value="Genomic_DNA"/>
</dbReference>
<feature type="domain" description="CBS" evidence="5">
    <location>
        <begin position="93"/>
        <end position="149"/>
    </location>
</feature>
<sequence>MTSTPYTVADVMTTRVIAITPSTGFKDIAAAMQRWKVTALPVVEGEGRVVGVVSEADLLPKEEFHEHRPGLIEQMRRLGDTAKAGSTRAENLMTTPAVTVRPDATLPQAARLMTDRHVKRLPVVDADGTLKGIVSRADLLKVFLRTDEELAEEIRRSVVARLFPLSREAVKVTVSQGVATLTGQVRDPTLIPMAERLAHSVEGVVDVRSRLEAHTEPSAPGRPAAPRAPR</sequence>
<evidence type="ECO:0000256" key="1">
    <source>
        <dbReference type="ARBA" id="ARBA00023122"/>
    </source>
</evidence>
<dbReference type="Proteomes" id="UP001610631">
    <property type="component" value="Unassembled WGS sequence"/>
</dbReference>
<accession>A0ABW7P721</accession>
<dbReference type="InterPro" id="IPR007055">
    <property type="entry name" value="BON_dom"/>
</dbReference>
<dbReference type="PIRSF" id="PIRSF036990">
    <property type="entry name" value="UCP036990_CBS_BON"/>
    <property type="match status" value="1"/>
</dbReference>
<evidence type="ECO:0000259" key="5">
    <source>
        <dbReference type="PROSITE" id="PS51371"/>
    </source>
</evidence>
<reference evidence="6 7" key="1">
    <citation type="submission" date="2024-03" db="EMBL/GenBank/DDBJ databases">
        <title>Whole genome sequencing of Streptomyces racemochromogenes, to identify antimicrobial biosynthetic gene clusters.</title>
        <authorList>
            <person name="Suryawanshi P."/>
            <person name="Krishnaraj P.U."/>
            <person name="Arun Y.P."/>
            <person name="Suryawanshi M.P."/>
            <person name="Rakshit O."/>
        </authorList>
    </citation>
    <scope>NUCLEOTIDE SEQUENCE [LARGE SCALE GENOMIC DNA]</scope>
    <source>
        <strain evidence="6 7">AUDT626</strain>
    </source>
</reference>
<feature type="domain" description="CBS" evidence="5">
    <location>
        <begin position="12"/>
        <end position="70"/>
    </location>
</feature>
<feature type="domain" description="BON" evidence="4">
    <location>
        <begin position="146"/>
        <end position="215"/>
    </location>
</feature>
<dbReference type="Gene3D" id="3.10.580.10">
    <property type="entry name" value="CBS-domain"/>
    <property type="match status" value="1"/>
</dbReference>
<dbReference type="SMART" id="SM00116">
    <property type="entry name" value="CBS"/>
    <property type="match status" value="2"/>
</dbReference>
<name>A0ABW7P721_9ACTN</name>
<feature type="region of interest" description="Disordered" evidence="3">
    <location>
        <begin position="211"/>
        <end position="230"/>
    </location>
</feature>
<gene>
    <name evidence="6" type="ORF">WDV06_03380</name>
</gene>
<dbReference type="PROSITE" id="PS51371">
    <property type="entry name" value="CBS"/>
    <property type="match status" value="2"/>
</dbReference>
<dbReference type="InterPro" id="IPR000644">
    <property type="entry name" value="CBS_dom"/>
</dbReference>
<dbReference type="SUPFAM" id="SSF54631">
    <property type="entry name" value="CBS-domain pair"/>
    <property type="match status" value="1"/>
</dbReference>